<dbReference type="Proteomes" id="UP000657372">
    <property type="component" value="Unassembled WGS sequence"/>
</dbReference>
<accession>A0ABS0EY72</accession>
<dbReference type="RefSeq" id="WP_195876763.1">
    <property type="nucleotide sequence ID" value="NZ_JADOEL010000045.1"/>
</dbReference>
<reference evidence="1 2" key="1">
    <citation type="submission" date="2020-11" db="EMBL/GenBank/DDBJ databases">
        <title>WGS of Herminiimonas contaminans strain Marseille-Q4544 isolated from planarians Schmidtea mediterranea.</title>
        <authorList>
            <person name="Kangale L."/>
        </authorList>
    </citation>
    <scope>NUCLEOTIDE SEQUENCE [LARGE SCALE GENOMIC DNA]</scope>
    <source>
        <strain evidence="1 2">Marseille-Q4544</strain>
    </source>
</reference>
<proteinExistence type="predicted"/>
<sequence length="53" mass="5991">MNVSYRPKADISAHAEICKLDNGFVRLKKKPHEEAIHLNQFNLVRISTCVTGP</sequence>
<name>A0ABS0EY72_9BURK</name>
<evidence type="ECO:0000313" key="2">
    <source>
        <dbReference type="Proteomes" id="UP000657372"/>
    </source>
</evidence>
<evidence type="ECO:0000313" key="1">
    <source>
        <dbReference type="EMBL" id="MBF8179811.1"/>
    </source>
</evidence>
<keyword evidence="2" id="KW-1185">Reference proteome</keyword>
<comment type="caution">
    <text evidence="1">The sequence shown here is derived from an EMBL/GenBank/DDBJ whole genome shotgun (WGS) entry which is preliminary data.</text>
</comment>
<organism evidence="1 2">
    <name type="scientific">Herminiimonas contaminans</name>
    <dbReference type="NCBI Taxonomy" id="1111140"/>
    <lineage>
        <taxon>Bacteria</taxon>
        <taxon>Pseudomonadati</taxon>
        <taxon>Pseudomonadota</taxon>
        <taxon>Betaproteobacteria</taxon>
        <taxon>Burkholderiales</taxon>
        <taxon>Oxalobacteraceae</taxon>
        <taxon>Herminiimonas</taxon>
    </lineage>
</organism>
<protein>
    <submittedName>
        <fullName evidence="1">Uncharacterized protein</fullName>
    </submittedName>
</protein>
<dbReference type="EMBL" id="JADOEL010000045">
    <property type="protein sequence ID" value="MBF8179811.1"/>
    <property type="molecule type" value="Genomic_DNA"/>
</dbReference>
<gene>
    <name evidence="1" type="ORF">IXC47_19230</name>
</gene>